<keyword evidence="2" id="KW-1185">Reference proteome</keyword>
<dbReference type="Gene3D" id="1.25.40.10">
    <property type="entry name" value="Tetratricopeptide repeat domain"/>
    <property type="match status" value="1"/>
</dbReference>
<organism evidence="1 2">
    <name type="scientific">Planococcus glaciei</name>
    <dbReference type="NCBI Taxonomy" id="459472"/>
    <lineage>
        <taxon>Bacteria</taxon>
        <taxon>Bacillati</taxon>
        <taxon>Bacillota</taxon>
        <taxon>Bacilli</taxon>
        <taxon>Bacillales</taxon>
        <taxon>Caryophanaceae</taxon>
        <taxon>Planococcus</taxon>
    </lineage>
</organism>
<dbReference type="SUPFAM" id="SSF48452">
    <property type="entry name" value="TPR-like"/>
    <property type="match status" value="1"/>
</dbReference>
<protein>
    <submittedName>
        <fullName evidence="1">Tetratricopeptide repeat protein</fullName>
    </submittedName>
</protein>
<evidence type="ECO:0000313" key="2">
    <source>
        <dbReference type="Proteomes" id="UP000509222"/>
    </source>
</evidence>
<dbReference type="EMBL" id="CP051177">
    <property type="protein sequence ID" value="QKX52280.1"/>
    <property type="molecule type" value="Genomic_DNA"/>
</dbReference>
<dbReference type="InterPro" id="IPR011990">
    <property type="entry name" value="TPR-like_helical_dom_sf"/>
</dbReference>
<proteinExistence type="predicted"/>
<dbReference type="RefSeq" id="WP_176295008.1">
    <property type="nucleotide sequence ID" value="NZ_CP051177.1"/>
</dbReference>
<name>A0A7H8QEA2_9BACL</name>
<reference evidence="1 2" key="1">
    <citation type="submission" date="2020-04" db="EMBL/GenBank/DDBJ databases">
        <authorList>
            <person name="Pajer P."/>
            <person name="Broz P."/>
        </authorList>
    </citation>
    <scope>NUCLEOTIDE SEQUENCE [LARGE SCALE GENOMIC DNA]</scope>
    <source>
        <strain evidence="2">NRL-ATB46093</strain>
    </source>
</reference>
<dbReference type="AlphaFoldDB" id="A0A7H8QEA2"/>
<evidence type="ECO:0000313" key="1">
    <source>
        <dbReference type="EMBL" id="QKX52280.1"/>
    </source>
</evidence>
<accession>A0A7H8QEA2</accession>
<gene>
    <name evidence="1" type="ORF">HF394_17805</name>
</gene>
<reference evidence="2" key="2">
    <citation type="submission" date="2020-06" db="EMBL/GenBank/DDBJ databases">
        <title>Isolation of Planomicrobium glaciei.</title>
        <authorList>
            <person name="Malisova L."/>
            <person name="Safrankova R."/>
            <person name="Jakubu V."/>
            <person name="Spanelova P."/>
        </authorList>
    </citation>
    <scope>NUCLEOTIDE SEQUENCE [LARGE SCALE GENOMIC DNA]</scope>
    <source>
        <strain evidence="2">NRL-ATB46093</strain>
    </source>
</reference>
<sequence length="337" mass="37980">MSFQGISLEELEELEQELLGLGETRLGSLSYSKIEVYEAMHRQLEAIVQEDEDYCAYYTFIKKKLVSYLLRYGAPVSGSDRTIYEDSEKVLKKVLSYDSQNPIAAYRLGFLAYRSGAFSDAAAYLQQALNSQTFYTDERYLLNAEQINRAVLYITNCALHPAIQGEVPAMDFMATAEHATSLSTQLCYNDGMLKSQAYRITTPFGSVLCSKEESVEAPMQDVISLKFNKFGAVLTYNGISEKMAPVQANLLRYLLVKTRKGQTATPLALKDYFLFTHVVTGVPEETFLLVMAEVKQILMEMEIPSAIQTAEDEDYGFYFDGSMPFVVIDRVDEELSL</sequence>
<dbReference type="Proteomes" id="UP000509222">
    <property type="component" value="Chromosome"/>
</dbReference>